<dbReference type="RefSeq" id="WP_173065995.1">
    <property type="nucleotide sequence ID" value="NZ_BAABGO010000044.1"/>
</dbReference>
<comment type="caution">
    <text evidence="2">The sequence shown here is derived from an EMBL/GenBank/DDBJ whole genome shotgun (WGS) entry which is preliminary data.</text>
</comment>
<proteinExistence type="predicted"/>
<protein>
    <submittedName>
        <fullName evidence="2">Uncharacterized protein</fullName>
    </submittedName>
</protein>
<keyword evidence="1" id="KW-0472">Membrane</keyword>
<keyword evidence="3" id="KW-1185">Reference proteome</keyword>
<gene>
    <name evidence="2" type="ORF">Phou_076600</name>
</gene>
<dbReference type="EMBL" id="BLPF01000003">
    <property type="protein sequence ID" value="GFJ83480.1"/>
    <property type="molecule type" value="Genomic_DNA"/>
</dbReference>
<keyword evidence="1" id="KW-1133">Transmembrane helix</keyword>
<sequence>MEVVIPAVVGALASVVVVLLSAVLTARHQRRHAVEAEHDVIRGTYLNPLRYHAVENHFRITDNLHKVRQHGGHWDELDVLATTADLADKDPGWFVSEGARLATATYLTACLLAHLARVRDNVPYLRLTTTADTRLAELTLQVHVGILQDGGMPNVAQISLGQEMWHRDEKRLLTYREFCQLLQKPDRRPWIEPVVLYHLQLGRGENLGRVRLLIDATAELAEFLDGHVGGAESIGSRSEAEHRYRAKLAHYRSIE</sequence>
<dbReference type="AlphaFoldDB" id="A0A6V8KJ74"/>
<reference evidence="2 3" key="2">
    <citation type="submission" date="2020-03" db="EMBL/GenBank/DDBJ databases">
        <authorList>
            <person name="Ichikawa N."/>
            <person name="Kimura A."/>
            <person name="Kitahashi Y."/>
            <person name="Uohara A."/>
        </authorList>
    </citation>
    <scope>NUCLEOTIDE SEQUENCE [LARGE SCALE GENOMIC DNA]</scope>
    <source>
        <strain evidence="2 3">NBRC 108639</strain>
    </source>
</reference>
<evidence type="ECO:0000313" key="2">
    <source>
        <dbReference type="EMBL" id="GFJ83480.1"/>
    </source>
</evidence>
<evidence type="ECO:0000313" key="3">
    <source>
        <dbReference type="Proteomes" id="UP000482800"/>
    </source>
</evidence>
<evidence type="ECO:0000256" key="1">
    <source>
        <dbReference type="SAM" id="Phobius"/>
    </source>
</evidence>
<dbReference type="Proteomes" id="UP000482800">
    <property type="component" value="Unassembled WGS sequence"/>
</dbReference>
<name>A0A6V8KJ74_9ACTN</name>
<accession>A0A6V8KJ74</accession>
<organism evidence="2 3">
    <name type="scientific">Phytohabitans houttuyneae</name>
    <dbReference type="NCBI Taxonomy" id="1076126"/>
    <lineage>
        <taxon>Bacteria</taxon>
        <taxon>Bacillati</taxon>
        <taxon>Actinomycetota</taxon>
        <taxon>Actinomycetes</taxon>
        <taxon>Micromonosporales</taxon>
        <taxon>Micromonosporaceae</taxon>
    </lineage>
</organism>
<keyword evidence="1" id="KW-0812">Transmembrane</keyword>
<reference evidence="2 3" key="1">
    <citation type="submission" date="2020-03" db="EMBL/GenBank/DDBJ databases">
        <title>Whole genome shotgun sequence of Phytohabitans houttuyneae NBRC 108639.</title>
        <authorList>
            <person name="Komaki H."/>
            <person name="Tamura T."/>
        </authorList>
    </citation>
    <scope>NUCLEOTIDE SEQUENCE [LARGE SCALE GENOMIC DNA]</scope>
    <source>
        <strain evidence="2 3">NBRC 108639</strain>
    </source>
</reference>
<feature type="transmembrane region" description="Helical" evidence="1">
    <location>
        <begin position="6"/>
        <end position="26"/>
    </location>
</feature>